<dbReference type="EMBL" id="OIVN01000616">
    <property type="protein sequence ID" value="SPC83036.1"/>
    <property type="molecule type" value="Genomic_DNA"/>
</dbReference>
<accession>A0A2N9EW84</accession>
<protein>
    <recommendedName>
        <fullName evidence="2">Mitochondrial glycoprotein family protein</fullName>
    </recommendedName>
</protein>
<reference evidence="1" key="1">
    <citation type="submission" date="2018-02" db="EMBL/GenBank/DDBJ databases">
        <authorList>
            <person name="Cohen D.B."/>
            <person name="Kent A.D."/>
        </authorList>
    </citation>
    <scope>NUCLEOTIDE SEQUENCE</scope>
</reference>
<dbReference type="FunFam" id="3.10.280.10:FF:000003">
    <property type="entry name" value="Mitochondrial glycoprotein"/>
    <property type="match status" value="1"/>
</dbReference>
<dbReference type="InterPro" id="IPR003428">
    <property type="entry name" value="MAM33"/>
</dbReference>
<gene>
    <name evidence="1" type="ORF">FSB_LOCUS10918</name>
</gene>
<evidence type="ECO:0000313" key="1">
    <source>
        <dbReference type="EMBL" id="SPC83036.1"/>
    </source>
</evidence>
<dbReference type="PANTHER" id="PTHR10826:SF14">
    <property type="entry name" value="MITOCHONDRIAL GLYCOPROTEIN FAMILY PROTEIN"/>
    <property type="match status" value="1"/>
</dbReference>
<dbReference type="Pfam" id="PF02330">
    <property type="entry name" value="MAM33"/>
    <property type="match status" value="1"/>
</dbReference>
<sequence length="320" mass="36080">MMLLENQWTAVKRAEEQKTCKRQESDRSGHRFGAGLGGSDAFRMAFYAFWSSTWPSKSPLDLGTRGGSVALHLAGSGQLVHGAGRRCGGFIPRIRGGHLCMMRCWSGEVSRLIPVEDKDESRPYASSNAITKSPFDSNILRILRTEIEYQSEYAPPNQPVTKFNSFTVEDRAGEQIITMRGKYGENENVKIEATMFDGCIAISKPGNESSGQDFCLHLSLIVDISKGDAFNELEFVCSAWPNFLEVQKVYILSRDSLLARPYIGPDFRKLDGKIQKTLKEYLEARGVNDELAVFLHEYMTNKDRNEVIRWLANVKNFVEK</sequence>
<organism evidence="1">
    <name type="scientific">Fagus sylvatica</name>
    <name type="common">Beechnut</name>
    <dbReference type="NCBI Taxonomy" id="28930"/>
    <lineage>
        <taxon>Eukaryota</taxon>
        <taxon>Viridiplantae</taxon>
        <taxon>Streptophyta</taxon>
        <taxon>Embryophyta</taxon>
        <taxon>Tracheophyta</taxon>
        <taxon>Spermatophyta</taxon>
        <taxon>Magnoliopsida</taxon>
        <taxon>eudicotyledons</taxon>
        <taxon>Gunneridae</taxon>
        <taxon>Pentapetalae</taxon>
        <taxon>rosids</taxon>
        <taxon>fabids</taxon>
        <taxon>Fagales</taxon>
        <taxon>Fagaceae</taxon>
        <taxon>Fagus</taxon>
    </lineage>
</organism>
<dbReference type="GO" id="GO:0005759">
    <property type="term" value="C:mitochondrial matrix"/>
    <property type="evidence" value="ECO:0007669"/>
    <property type="project" value="InterPro"/>
</dbReference>
<name>A0A2N9EW84_FAGSY</name>
<dbReference type="InterPro" id="IPR036561">
    <property type="entry name" value="MAM33_sf"/>
</dbReference>
<dbReference type="SUPFAM" id="SSF54529">
    <property type="entry name" value="Mitochondrial glycoprotein MAM33-like"/>
    <property type="match status" value="1"/>
</dbReference>
<dbReference type="Gene3D" id="3.10.280.10">
    <property type="entry name" value="Mitochondrial glycoprotein"/>
    <property type="match status" value="1"/>
</dbReference>
<dbReference type="AlphaFoldDB" id="A0A2N9EW84"/>
<evidence type="ECO:0008006" key="2">
    <source>
        <dbReference type="Google" id="ProtNLM"/>
    </source>
</evidence>
<dbReference type="PANTHER" id="PTHR10826">
    <property type="entry name" value="COMPLEMENT COMPONENT 1"/>
    <property type="match status" value="1"/>
</dbReference>
<proteinExistence type="predicted"/>